<accession>L1JB80</accession>
<evidence type="ECO:0000313" key="2">
    <source>
        <dbReference type="EMBL" id="EKX45345.1"/>
    </source>
</evidence>
<feature type="region of interest" description="Disordered" evidence="1">
    <location>
        <begin position="136"/>
        <end position="211"/>
    </location>
</feature>
<reference evidence="4" key="2">
    <citation type="submission" date="2012-11" db="EMBL/GenBank/DDBJ databases">
        <authorList>
            <person name="Kuo A."/>
            <person name="Curtis B.A."/>
            <person name="Tanifuji G."/>
            <person name="Burki F."/>
            <person name="Gruber A."/>
            <person name="Irimia M."/>
            <person name="Maruyama S."/>
            <person name="Arias M.C."/>
            <person name="Ball S.G."/>
            <person name="Gile G.H."/>
            <person name="Hirakawa Y."/>
            <person name="Hopkins J.F."/>
            <person name="Rensing S.A."/>
            <person name="Schmutz J."/>
            <person name="Symeonidi A."/>
            <person name="Elias M."/>
            <person name="Eveleigh R.J."/>
            <person name="Herman E.K."/>
            <person name="Klute M.J."/>
            <person name="Nakayama T."/>
            <person name="Obornik M."/>
            <person name="Reyes-Prieto A."/>
            <person name="Armbrust E.V."/>
            <person name="Aves S.J."/>
            <person name="Beiko R.G."/>
            <person name="Coutinho P."/>
            <person name="Dacks J.B."/>
            <person name="Durnford D.G."/>
            <person name="Fast N.M."/>
            <person name="Green B.R."/>
            <person name="Grisdale C."/>
            <person name="Hempe F."/>
            <person name="Henrissat B."/>
            <person name="Hoppner M.P."/>
            <person name="Ishida K.-I."/>
            <person name="Kim E."/>
            <person name="Koreny L."/>
            <person name="Kroth P.G."/>
            <person name="Liu Y."/>
            <person name="Malik S.-B."/>
            <person name="Maier U.G."/>
            <person name="McRose D."/>
            <person name="Mock T."/>
            <person name="Neilson J.A."/>
            <person name="Onodera N.T."/>
            <person name="Poole A.M."/>
            <person name="Pritham E.J."/>
            <person name="Richards T.A."/>
            <person name="Rocap G."/>
            <person name="Roy S.W."/>
            <person name="Sarai C."/>
            <person name="Schaack S."/>
            <person name="Shirato S."/>
            <person name="Slamovits C.H."/>
            <person name="Spencer D.F."/>
            <person name="Suzuki S."/>
            <person name="Worden A.Z."/>
            <person name="Zauner S."/>
            <person name="Barry K."/>
            <person name="Bell C."/>
            <person name="Bharti A.K."/>
            <person name="Crow J.A."/>
            <person name="Grimwood J."/>
            <person name="Kramer R."/>
            <person name="Lindquist E."/>
            <person name="Lucas S."/>
            <person name="Salamov A."/>
            <person name="McFadden G.I."/>
            <person name="Lane C.E."/>
            <person name="Keeling P.J."/>
            <person name="Gray M.W."/>
            <person name="Grigoriev I.V."/>
            <person name="Archibald J.M."/>
        </authorList>
    </citation>
    <scope>NUCLEOTIDE SEQUENCE</scope>
    <source>
        <strain evidence="4">CCMP2712</strain>
    </source>
</reference>
<reference evidence="2 4" key="1">
    <citation type="journal article" date="2012" name="Nature">
        <title>Algal genomes reveal evolutionary mosaicism and the fate of nucleomorphs.</title>
        <authorList>
            <consortium name="DOE Joint Genome Institute"/>
            <person name="Curtis B.A."/>
            <person name="Tanifuji G."/>
            <person name="Burki F."/>
            <person name="Gruber A."/>
            <person name="Irimia M."/>
            <person name="Maruyama S."/>
            <person name="Arias M.C."/>
            <person name="Ball S.G."/>
            <person name="Gile G.H."/>
            <person name="Hirakawa Y."/>
            <person name="Hopkins J.F."/>
            <person name="Kuo A."/>
            <person name="Rensing S.A."/>
            <person name="Schmutz J."/>
            <person name="Symeonidi A."/>
            <person name="Elias M."/>
            <person name="Eveleigh R.J."/>
            <person name="Herman E.K."/>
            <person name="Klute M.J."/>
            <person name="Nakayama T."/>
            <person name="Obornik M."/>
            <person name="Reyes-Prieto A."/>
            <person name="Armbrust E.V."/>
            <person name="Aves S.J."/>
            <person name="Beiko R.G."/>
            <person name="Coutinho P."/>
            <person name="Dacks J.B."/>
            <person name="Durnford D.G."/>
            <person name="Fast N.M."/>
            <person name="Green B.R."/>
            <person name="Grisdale C.J."/>
            <person name="Hempel F."/>
            <person name="Henrissat B."/>
            <person name="Hoppner M.P."/>
            <person name="Ishida K."/>
            <person name="Kim E."/>
            <person name="Koreny L."/>
            <person name="Kroth P.G."/>
            <person name="Liu Y."/>
            <person name="Malik S.B."/>
            <person name="Maier U.G."/>
            <person name="McRose D."/>
            <person name="Mock T."/>
            <person name="Neilson J.A."/>
            <person name="Onodera N.T."/>
            <person name="Poole A.M."/>
            <person name="Pritham E.J."/>
            <person name="Richards T.A."/>
            <person name="Rocap G."/>
            <person name="Roy S.W."/>
            <person name="Sarai C."/>
            <person name="Schaack S."/>
            <person name="Shirato S."/>
            <person name="Slamovits C.H."/>
            <person name="Spencer D.F."/>
            <person name="Suzuki S."/>
            <person name="Worden A.Z."/>
            <person name="Zauner S."/>
            <person name="Barry K."/>
            <person name="Bell C."/>
            <person name="Bharti A.K."/>
            <person name="Crow J.A."/>
            <person name="Grimwood J."/>
            <person name="Kramer R."/>
            <person name="Lindquist E."/>
            <person name="Lucas S."/>
            <person name="Salamov A."/>
            <person name="McFadden G.I."/>
            <person name="Lane C.E."/>
            <person name="Keeling P.J."/>
            <person name="Gray M.W."/>
            <person name="Grigoriev I.V."/>
            <person name="Archibald J.M."/>
        </authorList>
    </citation>
    <scope>NUCLEOTIDE SEQUENCE</scope>
    <source>
        <strain evidence="2 4">CCMP2712</strain>
    </source>
</reference>
<proteinExistence type="predicted"/>
<dbReference type="EMBL" id="JH992999">
    <property type="protein sequence ID" value="EKX45345.1"/>
    <property type="molecule type" value="Genomic_DNA"/>
</dbReference>
<feature type="compositionally biased region" description="Low complexity" evidence="1">
    <location>
        <begin position="171"/>
        <end position="211"/>
    </location>
</feature>
<evidence type="ECO:0000256" key="1">
    <source>
        <dbReference type="SAM" id="MobiDB-lite"/>
    </source>
</evidence>
<name>L1JB80_GUITC</name>
<sequence length="255" mass="27848">MSTRQSLEPGFVRDVACEWVPPTLSPPHAHRQAISMPEASVRNPPGGPNRTKSRVMPTMQTSRPPEAQSLSVMDKQTFSSSAKKKMIRREKNKEQSLTYSDLHLMSKDDLVLFALREQERRMIAERKLKSFQIPYGSLPAPTSPPAPVQEDVTQALQVSQSQPRAPPPRTPAQRNSRAAPKPKGSSVKSKVAADSVTVSSSSSSFASSSKIPVEVRGGIESNEGGGTTEDVEFNDILRDFESAVLEITSRPPSTL</sequence>
<dbReference type="EnsemblProtists" id="EKX45345">
    <property type="protein sequence ID" value="EKX45345"/>
    <property type="gene ID" value="GUITHDRAFT_108614"/>
</dbReference>
<feature type="region of interest" description="Disordered" evidence="1">
    <location>
        <begin position="23"/>
        <end position="94"/>
    </location>
</feature>
<feature type="compositionally biased region" description="Polar residues" evidence="1">
    <location>
        <begin position="58"/>
        <end position="81"/>
    </location>
</feature>
<evidence type="ECO:0000313" key="4">
    <source>
        <dbReference type="Proteomes" id="UP000011087"/>
    </source>
</evidence>
<dbReference type="Proteomes" id="UP000011087">
    <property type="component" value="Unassembled WGS sequence"/>
</dbReference>
<evidence type="ECO:0000313" key="3">
    <source>
        <dbReference type="EnsemblProtists" id="EKX45345"/>
    </source>
</evidence>
<organism evidence="2">
    <name type="scientific">Guillardia theta (strain CCMP2712)</name>
    <name type="common">Cryptophyte</name>
    <dbReference type="NCBI Taxonomy" id="905079"/>
    <lineage>
        <taxon>Eukaryota</taxon>
        <taxon>Cryptophyceae</taxon>
        <taxon>Pyrenomonadales</taxon>
        <taxon>Geminigeraceae</taxon>
        <taxon>Guillardia</taxon>
    </lineage>
</organism>
<reference evidence="3" key="3">
    <citation type="submission" date="2016-03" db="UniProtKB">
        <authorList>
            <consortium name="EnsemblProtists"/>
        </authorList>
    </citation>
    <scope>IDENTIFICATION</scope>
</reference>
<gene>
    <name evidence="2" type="ORF">GUITHDRAFT_108614</name>
</gene>
<dbReference type="GeneID" id="17302071"/>
<dbReference type="AlphaFoldDB" id="L1JB80"/>
<dbReference type="RefSeq" id="XP_005832325.1">
    <property type="nucleotide sequence ID" value="XM_005832268.1"/>
</dbReference>
<dbReference type="KEGG" id="gtt:GUITHDRAFT_108614"/>
<protein>
    <submittedName>
        <fullName evidence="2 3">Uncharacterized protein</fullName>
    </submittedName>
</protein>
<dbReference type="PaxDb" id="55529-EKX45345"/>
<keyword evidence="4" id="KW-1185">Reference proteome</keyword>
<dbReference type="HOGENOM" id="CLU_1091731_0_0_1"/>